<dbReference type="InterPro" id="IPR009010">
    <property type="entry name" value="Asp_de-COase-like_dom_sf"/>
</dbReference>
<dbReference type="RefSeq" id="WP_324268993.1">
    <property type="nucleotide sequence ID" value="NZ_JAWLNX010000030.1"/>
</dbReference>
<dbReference type="PANTHER" id="PTHR43105">
    <property type="entry name" value="RESPIRATORY NITRATE REDUCTASE"/>
    <property type="match status" value="1"/>
</dbReference>
<evidence type="ECO:0000259" key="6">
    <source>
        <dbReference type="PROSITE" id="PS51669"/>
    </source>
</evidence>
<feature type="domain" description="4Fe-4S Mo/W bis-MGD-type" evidence="6">
    <location>
        <begin position="14"/>
        <end position="70"/>
    </location>
</feature>
<dbReference type="Gene3D" id="3.40.228.10">
    <property type="entry name" value="Dimethylsulfoxide Reductase, domain 2"/>
    <property type="match status" value="1"/>
</dbReference>
<proteinExistence type="predicted"/>
<reference evidence="7 8" key="1">
    <citation type="submission" date="2023-10" db="EMBL/GenBank/DDBJ databases">
        <title>Saccharopolyspora sp. nov., isolated from mangrove soil.</title>
        <authorList>
            <person name="Lu Y."/>
            <person name="Liu W."/>
        </authorList>
    </citation>
    <scope>NUCLEOTIDE SEQUENCE [LARGE SCALE GENOMIC DNA]</scope>
    <source>
        <strain evidence="7 8">S2-29</strain>
    </source>
</reference>
<dbReference type="PROSITE" id="PS51669">
    <property type="entry name" value="4FE4S_MOW_BIS_MGD"/>
    <property type="match status" value="1"/>
</dbReference>
<evidence type="ECO:0000256" key="5">
    <source>
        <dbReference type="ARBA" id="ARBA00023014"/>
    </source>
</evidence>
<sequence>MTTDTRATGPADEAQWGKTACILCECNCGVEVKVEGRQLVKIRGDKEHPGSAGYTCEKPLRLDKYQNGPHRIDTPLRRRPDGTYEEIEWDTAIREIATKLAKVRDEHGGDKIFYYGGGGQGNHLGGAYGRALLHAVGAKYMSNALAQEKTGEAWVDQQLYGNHTTGDFEQTEVAIFIGKNPWQSHGVARARPVLREIARDPHRAMIVIDPRKSETAQMADLHLQLKPGTDAWCVSAIAATLVQEELTAREWLDRHTVGSDEVLAALSRIDIADHARRCGVPEDLIRAAARRIAAAKSAATYEDLGVQQSPNSTLVSYLNKMLWLLTGNFAKPGGVHIHSWVFPIAGRWYPVPPQDGTPRALRARRAVGTALMRWGARPLRRALAVAGRSEWSRAGADWGANAALRAFFEPVSVPAARRMADALGRSNVEGTTPVSGANIIGGMIPCNAIADEILTDHPDRLRAMWIDASNPAHSLAESARFTEAMRSLELSVVVDVAFTETARQADYVLPAASQFEKYEASLFTLHFPHNTFQVRRPLMDPVPGTRSEPEIYAAIIDKLGVVDTRLIDDLTAAAGVSRHAFALALFSAVENQPRLAGLVPYLLYRTLGATLPDGERSLVLIWALAHLCAIAQPDAVRRAGFTARGFAQGEQLFEAFRSRGEGVMFADDRYDDAWGYIQHADGKIHAAIPVLLDELARITGIEPSYTSEEFPFTLSAGERRSFTANVIIRNPEWRRRDKNGALRMCETDAHSLGIETGDTVRVVTATGSAETSVEISDMMQQGHLSLPNGMGVTYPRDGDVDDVTGVPLNTLTSGARRDKFFGAPWHKNVPARLEVLTTTTAPEKAQESQ</sequence>
<evidence type="ECO:0000313" key="7">
    <source>
        <dbReference type="EMBL" id="MEB3371565.1"/>
    </source>
</evidence>
<evidence type="ECO:0000256" key="1">
    <source>
        <dbReference type="ARBA" id="ARBA00022485"/>
    </source>
</evidence>
<dbReference type="EMBL" id="JAWLNX010000030">
    <property type="protein sequence ID" value="MEB3371565.1"/>
    <property type="molecule type" value="Genomic_DNA"/>
</dbReference>
<protein>
    <submittedName>
        <fullName evidence="7">Molybdopterin-dependent oxidoreductase</fullName>
    </submittedName>
</protein>
<keyword evidence="5" id="KW-0411">Iron-sulfur</keyword>
<keyword evidence="1" id="KW-0004">4Fe-4S</keyword>
<dbReference type="PANTHER" id="PTHR43105:SF9">
    <property type="entry name" value="NADPH-FE(3+) OXIDOREDUCTASE SUBUNIT ALPHA"/>
    <property type="match status" value="1"/>
</dbReference>
<keyword evidence="3" id="KW-0560">Oxidoreductase</keyword>
<accession>A0ABU6AJS6</accession>
<dbReference type="Gene3D" id="2.40.40.20">
    <property type="match status" value="1"/>
</dbReference>
<evidence type="ECO:0000313" key="8">
    <source>
        <dbReference type="Proteomes" id="UP001327093"/>
    </source>
</evidence>
<dbReference type="Gene3D" id="3.30.200.210">
    <property type="match status" value="1"/>
</dbReference>
<dbReference type="PROSITE" id="PS00490">
    <property type="entry name" value="MOLYBDOPTERIN_PROK_2"/>
    <property type="match status" value="1"/>
</dbReference>
<evidence type="ECO:0000256" key="3">
    <source>
        <dbReference type="ARBA" id="ARBA00023002"/>
    </source>
</evidence>
<dbReference type="InterPro" id="IPR006963">
    <property type="entry name" value="Mopterin_OxRdtase_4Fe-4S_dom"/>
</dbReference>
<dbReference type="SMART" id="SM00926">
    <property type="entry name" value="Molybdop_Fe4S4"/>
    <property type="match status" value="1"/>
</dbReference>
<dbReference type="Pfam" id="PF01568">
    <property type="entry name" value="Molydop_binding"/>
    <property type="match status" value="1"/>
</dbReference>
<keyword evidence="2" id="KW-0479">Metal-binding</keyword>
<dbReference type="InterPro" id="IPR006657">
    <property type="entry name" value="MoPterin_dinucl-bd_dom"/>
</dbReference>
<dbReference type="Pfam" id="PF04879">
    <property type="entry name" value="Molybdop_Fe4S4"/>
    <property type="match status" value="1"/>
</dbReference>
<name>A0ABU6AJS6_9PSEU</name>
<dbReference type="Pfam" id="PF00384">
    <property type="entry name" value="Molybdopterin"/>
    <property type="match status" value="1"/>
</dbReference>
<keyword evidence="4" id="KW-0408">Iron</keyword>
<dbReference type="InterPro" id="IPR006656">
    <property type="entry name" value="Mopterin_OxRdtase"/>
</dbReference>
<dbReference type="InterPro" id="IPR006655">
    <property type="entry name" value="Mopterin_OxRdtase_prok_CS"/>
</dbReference>
<gene>
    <name evidence="7" type="ORF">R4I43_29595</name>
</gene>
<dbReference type="Proteomes" id="UP001327093">
    <property type="component" value="Unassembled WGS sequence"/>
</dbReference>
<dbReference type="SUPFAM" id="SSF53706">
    <property type="entry name" value="Formate dehydrogenase/DMSO reductase, domains 1-3"/>
    <property type="match status" value="1"/>
</dbReference>
<dbReference type="SUPFAM" id="SSF50692">
    <property type="entry name" value="ADC-like"/>
    <property type="match status" value="1"/>
</dbReference>
<evidence type="ECO:0000256" key="2">
    <source>
        <dbReference type="ARBA" id="ARBA00022723"/>
    </source>
</evidence>
<evidence type="ECO:0000256" key="4">
    <source>
        <dbReference type="ARBA" id="ARBA00023004"/>
    </source>
</evidence>
<organism evidence="7 8">
    <name type="scientific">Saccharopolyspora mangrovi</name>
    <dbReference type="NCBI Taxonomy" id="3082379"/>
    <lineage>
        <taxon>Bacteria</taxon>
        <taxon>Bacillati</taxon>
        <taxon>Actinomycetota</taxon>
        <taxon>Actinomycetes</taxon>
        <taxon>Pseudonocardiales</taxon>
        <taxon>Pseudonocardiaceae</taxon>
        <taxon>Saccharopolyspora</taxon>
    </lineage>
</organism>
<dbReference type="InterPro" id="IPR050123">
    <property type="entry name" value="Prok_molybdopt-oxidoreductase"/>
</dbReference>
<comment type="caution">
    <text evidence="7">The sequence shown here is derived from an EMBL/GenBank/DDBJ whole genome shotgun (WGS) entry which is preliminary data.</text>
</comment>
<dbReference type="Gene3D" id="3.40.50.740">
    <property type="match status" value="1"/>
</dbReference>
<keyword evidence="8" id="KW-1185">Reference proteome</keyword>